<evidence type="ECO:0000259" key="2">
    <source>
        <dbReference type="PROSITE" id="PS50181"/>
    </source>
</evidence>
<sequence length="557" mass="63360">MSTDLIRAFRALQTTDSRQQALQALFAELSPHEWRAARDLAATRVFHHDIIGSLPLEIVAQIFSYLDDDITLPFRLQLVSKRWQTVLQSPVILRPTMHPLEGKPTHCENYDDFLCKAQNIHRFRCGIPRNVRILDEGKNQVFVYNHESPGRRPVLMEDVLVGLDKSERAIVSWNLRDGGSWHAHSPAREKIYKFVALKEFVVFVTMSGTSYYHSRNGSRMRSIKLPTQQMTIMAGHGNTIAYGAILPSKLHLYFAGVGLHNKSSSVDIGRDQPPFNYWMNGCASPSVLLHLNTETNTMVFFTSNACGSSACEACHSARNFPGGSSVYFGIFTLDGHLLEHGAFQMYYERRHITLQSLEPTNRKGQYALVVETFRSISQRTTLVFDEKRRNFAHVPPEYAPALIDWEGHRIPEVSWFNDTCYIWQFQRNVFRPEGSDPGEHVLLSLVRSGFTPFPREINFLDETKPVIVDRTGREARNVNFLVNDQFAVLWTNVSQVKEGEENGRRQNQAGQNQGGQTEGGHTEGGQTEEGGRVQEGNTVTNTGPQWHEYVRLRVLHF</sequence>
<dbReference type="AlphaFoldDB" id="A0A2V1E9K6"/>
<dbReference type="Pfam" id="PF12937">
    <property type="entry name" value="F-box-like"/>
    <property type="match status" value="1"/>
</dbReference>
<evidence type="ECO:0000313" key="4">
    <source>
        <dbReference type="Proteomes" id="UP000244855"/>
    </source>
</evidence>
<evidence type="ECO:0000256" key="1">
    <source>
        <dbReference type="SAM" id="MobiDB-lite"/>
    </source>
</evidence>
<dbReference type="InterPro" id="IPR001810">
    <property type="entry name" value="F-box_dom"/>
</dbReference>
<accession>A0A2V1E9K6</accession>
<gene>
    <name evidence="3" type="ORF">DM02DRAFT_723501</name>
</gene>
<feature type="region of interest" description="Disordered" evidence="1">
    <location>
        <begin position="498"/>
        <end position="544"/>
    </location>
</feature>
<dbReference type="CDD" id="cd09917">
    <property type="entry name" value="F-box_SF"/>
    <property type="match status" value="1"/>
</dbReference>
<feature type="domain" description="F-box" evidence="2">
    <location>
        <begin position="48"/>
        <end position="96"/>
    </location>
</feature>
<dbReference type="OrthoDB" id="5295250at2759"/>
<dbReference type="SMART" id="SM00256">
    <property type="entry name" value="FBOX"/>
    <property type="match status" value="1"/>
</dbReference>
<dbReference type="Gene3D" id="1.20.1280.50">
    <property type="match status" value="1"/>
</dbReference>
<reference evidence="3 4" key="1">
    <citation type="journal article" date="2018" name="Sci. Rep.">
        <title>Comparative genomics provides insights into the lifestyle and reveals functional heterogeneity of dark septate endophytic fungi.</title>
        <authorList>
            <person name="Knapp D.G."/>
            <person name="Nemeth J.B."/>
            <person name="Barry K."/>
            <person name="Hainaut M."/>
            <person name="Henrissat B."/>
            <person name="Johnson J."/>
            <person name="Kuo A."/>
            <person name="Lim J.H.P."/>
            <person name="Lipzen A."/>
            <person name="Nolan M."/>
            <person name="Ohm R.A."/>
            <person name="Tamas L."/>
            <person name="Grigoriev I.V."/>
            <person name="Spatafora J.W."/>
            <person name="Nagy L.G."/>
            <person name="Kovacs G.M."/>
        </authorList>
    </citation>
    <scope>NUCLEOTIDE SEQUENCE [LARGE SCALE GENOMIC DNA]</scope>
    <source>
        <strain evidence="3 4">DSE2036</strain>
    </source>
</reference>
<keyword evidence="4" id="KW-1185">Reference proteome</keyword>
<protein>
    <recommendedName>
        <fullName evidence="2">F-box domain-containing protein</fullName>
    </recommendedName>
</protein>
<proteinExistence type="predicted"/>
<dbReference type="STRING" id="97972.A0A2V1E9K6"/>
<dbReference type="PROSITE" id="PS50181">
    <property type="entry name" value="FBOX"/>
    <property type="match status" value="1"/>
</dbReference>
<name>A0A2V1E9K6_9PLEO</name>
<dbReference type="EMBL" id="KZ805304">
    <property type="protein sequence ID" value="PVI07308.1"/>
    <property type="molecule type" value="Genomic_DNA"/>
</dbReference>
<dbReference type="SUPFAM" id="SSF81383">
    <property type="entry name" value="F-box domain"/>
    <property type="match status" value="1"/>
</dbReference>
<evidence type="ECO:0000313" key="3">
    <source>
        <dbReference type="EMBL" id="PVI07308.1"/>
    </source>
</evidence>
<dbReference type="InterPro" id="IPR036047">
    <property type="entry name" value="F-box-like_dom_sf"/>
</dbReference>
<dbReference type="Proteomes" id="UP000244855">
    <property type="component" value="Unassembled WGS sequence"/>
</dbReference>
<organism evidence="3 4">
    <name type="scientific">Periconia macrospinosa</name>
    <dbReference type="NCBI Taxonomy" id="97972"/>
    <lineage>
        <taxon>Eukaryota</taxon>
        <taxon>Fungi</taxon>
        <taxon>Dikarya</taxon>
        <taxon>Ascomycota</taxon>
        <taxon>Pezizomycotina</taxon>
        <taxon>Dothideomycetes</taxon>
        <taxon>Pleosporomycetidae</taxon>
        <taxon>Pleosporales</taxon>
        <taxon>Massarineae</taxon>
        <taxon>Periconiaceae</taxon>
        <taxon>Periconia</taxon>
    </lineage>
</organism>